<accession>A0A8S1XVT0</accession>
<evidence type="ECO:0000313" key="2">
    <source>
        <dbReference type="EMBL" id="CAD8205293.1"/>
    </source>
</evidence>
<organism evidence="2 3">
    <name type="scientific">Paramecium octaurelia</name>
    <dbReference type="NCBI Taxonomy" id="43137"/>
    <lineage>
        <taxon>Eukaryota</taxon>
        <taxon>Sar</taxon>
        <taxon>Alveolata</taxon>
        <taxon>Ciliophora</taxon>
        <taxon>Intramacronucleata</taxon>
        <taxon>Oligohymenophorea</taxon>
        <taxon>Peniculida</taxon>
        <taxon>Parameciidae</taxon>
        <taxon>Paramecium</taxon>
    </lineage>
</organism>
<name>A0A8S1XVT0_PAROT</name>
<dbReference type="Proteomes" id="UP000683925">
    <property type="component" value="Unassembled WGS sequence"/>
</dbReference>
<evidence type="ECO:0000256" key="1">
    <source>
        <dbReference type="SAM" id="MobiDB-lite"/>
    </source>
</evidence>
<proteinExistence type="predicted"/>
<gene>
    <name evidence="2" type="ORF">POCTA_138.1.T1350054</name>
</gene>
<reference evidence="2" key="1">
    <citation type="submission" date="2021-01" db="EMBL/GenBank/DDBJ databases">
        <authorList>
            <consortium name="Genoscope - CEA"/>
            <person name="William W."/>
        </authorList>
    </citation>
    <scope>NUCLEOTIDE SEQUENCE</scope>
</reference>
<dbReference type="OrthoDB" id="305756at2759"/>
<dbReference type="OMA" id="ACILFKQ"/>
<keyword evidence="3" id="KW-1185">Reference proteome</keyword>
<dbReference type="GO" id="GO:0032299">
    <property type="term" value="C:ribonuclease H2 complex"/>
    <property type="evidence" value="ECO:0007669"/>
    <property type="project" value="InterPro"/>
</dbReference>
<dbReference type="InterPro" id="IPR040456">
    <property type="entry name" value="RNase_H2_suB"/>
</dbReference>
<feature type="region of interest" description="Disordered" evidence="1">
    <location>
        <begin position="221"/>
        <end position="253"/>
    </location>
</feature>
<dbReference type="EMBL" id="CAJJDP010000136">
    <property type="protein sequence ID" value="CAD8205293.1"/>
    <property type="molecule type" value="Genomic_DNA"/>
</dbReference>
<protein>
    <submittedName>
        <fullName evidence="2">Uncharacterized protein</fullName>
    </submittedName>
</protein>
<dbReference type="GO" id="GO:0005654">
    <property type="term" value="C:nucleoplasm"/>
    <property type="evidence" value="ECO:0007669"/>
    <property type="project" value="TreeGrafter"/>
</dbReference>
<dbReference type="PANTHER" id="PTHR13383">
    <property type="entry name" value="RIBONUCLEASE H2 SUBUNIT B"/>
    <property type="match status" value="1"/>
</dbReference>
<dbReference type="AlphaFoldDB" id="A0A8S1XVT0"/>
<dbReference type="PANTHER" id="PTHR13383:SF11">
    <property type="entry name" value="RIBONUCLEASE H2 SUBUNIT B"/>
    <property type="match status" value="1"/>
</dbReference>
<evidence type="ECO:0000313" key="3">
    <source>
        <dbReference type="Proteomes" id="UP000683925"/>
    </source>
</evidence>
<sequence length="274" mass="32292">MEPSKYQYLMTDEYFLEHNESYSAFSFGDIQFFVNLNDFEAPIFQPSKIQNPYASLIGNYCISDSSILFINKVDPIFVAIRLLRNKLANEQQAKSIEFENIFDNEDTFQIYLSKCRSIRENFDSISITKEVGDELYVKLDKGRLFQFLDIKYNNIRQYSQQGIYFVNDCNQKKQDEFELQACILFKQYMGDQLFNEFEAARKLIVHNQITNSNVVIDQVHREEKADRGDKENQQKRNTNQEKQKASETKTLEAGKKCHKLDSFCIKNKEQQQQS</sequence>
<comment type="caution">
    <text evidence="2">The sequence shown here is derived from an EMBL/GenBank/DDBJ whole genome shotgun (WGS) entry which is preliminary data.</text>
</comment>
<dbReference type="GO" id="GO:0006401">
    <property type="term" value="P:RNA catabolic process"/>
    <property type="evidence" value="ECO:0007669"/>
    <property type="project" value="TreeGrafter"/>
</dbReference>